<reference evidence="1 2" key="2">
    <citation type="journal article" date="2022" name="Mol. Biol. Evol.">
        <title>Comparative Genomics Reveals Insights into the Divergent Evolution of Astigmatic Mites and Household Pest Adaptations.</title>
        <authorList>
            <person name="Xiong Q."/>
            <person name="Wan A.T."/>
            <person name="Liu X."/>
            <person name="Fung C.S."/>
            <person name="Xiao X."/>
            <person name="Malainual N."/>
            <person name="Hou J."/>
            <person name="Wang L."/>
            <person name="Wang M."/>
            <person name="Yang K.Y."/>
            <person name="Cui Y."/>
            <person name="Leung E.L."/>
            <person name="Nong W."/>
            <person name="Shin S.K."/>
            <person name="Au S.W."/>
            <person name="Jeong K.Y."/>
            <person name="Chew F.T."/>
            <person name="Hui J.H."/>
            <person name="Leung T.F."/>
            <person name="Tungtrongchitr A."/>
            <person name="Zhong N."/>
            <person name="Liu Z."/>
            <person name="Tsui S.K."/>
        </authorList>
    </citation>
    <scope>NUCLEOTIDE SEQUENCE [LARGE SCALE GENOMIC DNA]</scope>
    <source>
        <strain evidence="1">Derp</strain>
    </source>
</reference>
<proteinExistence type="predicted"/>
<reference evidence="1 2" key="1">
    <citation type="journal article" date="2018" name="J. Allergy Clin. Immunol.">
        <title>High-quality assembly of Dermatophagoides pteronyssinus genome and transcriptome reveals a wide range of novel allergens.</title>
        <authorList>
            <person name="Liu X.Y."/>
            <person name="Yang K.Y."/>
            <person name="Wang M.Q."/>
            <person name="Kwok J.S."/>
            <person name="Zeng X."/>
            <person name="Yang Z."/>
            <person name="Xiao X.J."/>
            <person name="Lau C.P."/>
            <person name="Li Y."/>
            <person name="Huang Z.M."/>
            <person name="Ba J.G."/>
            <person name="Yim A.K."/>
            <person name="Ouyang C.Y."/>
            <person name="Ngai S.M."/>
            <person name="Chan T.F."/>
            <person name="Leung E.L."/>
            <person name="Liu L."/>
            <person name="Liu Z.G."/>
            <person name="Tsui S.K."/>
        </authorList>
    </citation>
    <scope>NUCLEOTIDE SEQUENCE [LARGE SCALE GENOMIC DNA]</scope>
    <source>
        <strain evidence="1">Derp</strain>
    </source>
</reference>
<comment type="caution">
    <text evidence="1">The sequence shown here is derived from an EMBL/GenBank/DDBJ whole genome shotgun (WGS) entry which is preliminary data.</text>
</comment>
<protein>
    <submittedName>
        <fullName evidence="1">Uncharacterized protein</fullName>
    </submittedName>
</protein>
<evidence type="ECO:0000313" key="1">
    <source>
        <dbReference type="EMBL" id="KAH9415934.1"/>
    </source>
</evidence>
<name>A0ABQ8J045_DERPT</name>
<accession>A0ABQ8J045</accession>
<dbReference type="EMBL" id="NJHN03000095">
    <property type="protein sequence ID" value="KAH9415934.1"/>
    <property type="molecule type" value="Genomic_DNA"/>
</dbReference>
<organism evidence="1 2">
    <name type="scientific">Dermatophagoides pteronyssinus</name>
    <name type="common">European house dust mite</name>
    <dbReference type="NCBI Taxonomy" id="6956"/>
    <lineage>
        <taxon>Eukaryota</taxon>
        <taxon>Metazoa</taxon>
        <taxon>Ecdysozoa</taxon>
        <taxon>Arthropoda</taxon>
        <taxon>Chelicerata</taxon>
        <taxon>Arachnida</taxon>
        <taxon>Acari</taxon>
        <taxon>Acariformes</taxon>
        <taxon>Sarcoptiformes</taxon>
        <taxon>Astigmata</taxon>
        <taxon>Psoroptidia</taxon>
        <taxon>Analgoidea</taxon>
        <taxon>Pyroglyphidae</taxon>
        <taxon>Dermatophagoidinae</taxon>
        <taxon>Dermatophagoides</taxon>
    </lineage>
</organism>
<keyword evidence="2" id="KW-1185">Reference proteome</keyword>
<sequence length="80" mass="9478">MIKKKMIRCEMVLIMDSIWRNMMYVAAKYIMDFGITFSTDSIDIIYADIVIKWKGIFLVSPSFSILIYKKMPTGYLFYPK</sequence>
<dbReference type="Proteomes" id="UP000887458">
    <property type="component" value="Unassembled WGS sequence"/>
</dbReference>
<gene>
    <name evidence="1" type="ORF">DERP_000428</name>
</gene>
<evidence type="ECO:0000313" key="2">
    <source>
        <dbReference type="Proteomes" id="UP000887458"/>
    </source>
</evidence>